<keyword evidence="4" id="KW-1185">Reference proteome</keyword>
<sequence>MTGPMNRFDDLAPGLLGGTRPERPVADAPHEGLRRLVRDWSLEVTPRTAEALTSRPPPAGTQIYITHLPGHPFEEVIATAERLKTQGYDPIPHLVARAIPDRDTLESWLLGLTHRAGVDGVLLLAGSLAAPHGPYADSLALLEAVNLRDHGIHRLAMAGHPEGHPQADTATLDAALATKRDYAARHGLEAWLVTQFLFDAEPLLTWRQRLHDQGLALPIRAGLPGPASLATLWKYALSCGIGASRTALARQGKRLFKLARPQPPTRQLLALAEAAPDDLRLHFYPFGGIAATLDWVEALDEGRFTLEGAGDELRMTSH</sequence>
<dbReference type="SUPFAM" id="SSF51730">
    <property type="entry name" value="FAD-linked oxidoreductase"/>
    <property type="match status" value="1"/>
</dbReference>
<dbReference type="EMBL" id="JBHSZP010000016">
    <property type="protein sequence ID" value="MFC7089806.1"/>
    <property type="molecule type" value="Genomic_DNA"/>
</dbReference>
<evidence type="ECO:0000313" key="4">
    <source>
        <dbReference type="Proteomes" id="UP001596411"/>
    </source>
</evidence>
<accession>A0ABW2EYC2</accession>
<feature type="region of interest" description="Disordered" evidence="2">
    <location>
        <begin position="1"/>
        <end position="29"/>
    </location>
</feature>
<evidence type="ECO:0000256" key="1">
    <source>
        <dbReference type="ARBA" id="ARBA00023002"/>
    </source>
</evidence>
<evidence type="ECO:0000313" key="3">
    <source>
        <dbReference type="EMBL" id="MFC7089806.1"/>
    </source>
</evidence>
<evidence type="ECO:0000256" key="2">
    <source>
        <dbReference type="SAM" id="MobiDB-lite"/>
    </source>
</evidence>
<reference evidence="4" key="1">
    <citation type="journal article" date="2019" name="Int. J. Syst. Evol. Microbiol.">
        <title>The Global Catalogue of Microorganisms (GCM) 10K type strain sequencing project: providing services to taxonomists for standard genome sequencing and annotation.</title>
        <authorList>
            <consortium name="The Broad Institute Genomics Platform"/>
            <consortium name="The Broad Institute Genome Sequencing Center for Infectious Disease"/>
            <person name="Wu L."/>
            <person name="Ma J."/>
        </authorList>
    </citation>
    <scope>NUCLEOTIDE SEQUENCE [LARGE SCALE GENOMIC DNA]</scope>
    <source>
        <strain evidence="4">CGMCC 1.13666</strain>
    </source>
</reference>
<proteinExistence type="predicted"/>
<protein>
    <submittedName>
        <fullName evidence="3">Methylenetetrahydrofolate reductase</fullName>
    </submittedName>
</protein>
<feature type="compositionally biased region" description="Basic and acidic residues" evidence="2">
    <location>
        <begin position="20"/>
        <end position="29"/>
    </location>
</feature>
<gene>
    <name evidence="3" type="ORF">ACFQH5_09635</name>
</gene>
<dbReference type="Proteomes" id="UP001596411">
    <property type="component" value="Unassembled WGS sequence"/>
</dbReference>
<dbReference type="RefSeq" id="WP_346062235.1">
    <property type="nucleotide sequence ID" value="NZ_BAAADR010000010.1"/>
</dbReference>
<name>A0ABW2EYC2_9GAMM</name>
<dbReference type="InterPro" id="IPR029041">
    <property type="entry name" value="FAD-linked_oxidoreductase-like"/>
</dbReference>
<dbReference type="Gene3D" id="3.20.20.220">
    <property type="match status" value="1"/>
</dbReference>
<keyword evidence="1" id="KW-0560">Oxidoreductase</keyword>
<comment type="caution">
    <text evidence="3">The sequence shown here is derived from an EMBL/GenBank/DDBJ whole genome shotgun (WGS) entry which is preliminary data.</text>
</comment>
<organism evidence="3 4">
    <name type="scientific">Halomonas salifodinae</name>
    <dbReference type="NCBI Taxonomy" id="438745"/>
    <lineage>
        <taxon>Bacteria</taxon>
        <taxon>Pseudomonadati</taxon>
        <taxon>Pseudomonadota</taxon>
        <taxon>Gammaproteobacteria</taxon>
        <taxon>Oceanospirillales</taxon>
        <taxon>Halomonadaceae</taxon>
        <taxon>Halomonas</taxon>
    </lineage>
</organism>